<protein>
    <submittedName>
        <fullName evidence="1">Uncharacterized protein</fullName>
    </submittedName>
</protein>
<comment type="caution">
    <text evidence="1">The sequence shown here is derived from an EMBL/GenBank/DDBJ whole genome shotgun (WGS) entry which is preliminary data.</text>
</comment>
<evidence type="ECO:0000313" key="1">
    <source>
        <dbReference type="EMBL" id="PWV66021.1"/>
    </source>
</evidence>
<keyword evidence="2" id="KW-1185">Reference proteome</keyword>
<evidence type="ECO:0000313" key="2">
    <source>
        <dbReference type="Proteomes" id="UP000246569"/>
    </source>
</evidence>
<dbReference type="RefSeq" id="WP_110016996.1">
    <property type="nucleotide sequence ID" value="NZ_QGTJ01000001.1"/>
</dbReference>
<accession>A0A317N0C4</accession>
<organism evidence="1 2">
    <name type="scientific">Plasticicumulans acidivorans</name>
    <dbReference type="NCBI Taxonomy" id="886464"/>
    <lineage>
        <taxon>Bacteria</taxon>
        <taxon>Pseudomonadati</taxon>
        <taxon>Pseudomonadota</taxon>
        <taxon>Gammaproteobacteria</taxon>
        <taxon>Candidatus Competibacteraceae</taxon>
        <taxon>Plasticicumulans</taxon>
    </lineage>
</organism>
<proteinExistence type="predicted"/>
<dbReference type="EMBL" id="QGTJ01000001">
    <property type="protein sequence ID" value="PWV66021.1"/>
    <property type="molecule type" value="Genomic_DNA"/>
</dbReference>
<gene>
    <name evidence="1" type="ORF">C7443_101509</name>
</gene>
<sequence length="109" mass="11974">MPHYTTLEARKKLCPFMGKHCLTAECSAWQWDEEGQPGRRFIDAVVLNAQEEVEAKGGLFGASTRGLEFVPADCISGSGAGWIEPLHEYHARCTGFCGAFPQTSTRVPQ</sequence>
<dbReference type="AlphaFoldDB" id="A0A317N0C4"/>
<dbReference type="OrthoDB" id="7873105at2"/>
<name>A0A317N0C4_9GAMM</name>
<reference evidence="1 2" key="1">
    <citation type="submission" date="2018-05" db="EMBL/GenBank/DDBJ databases">
        <title>Genomic Encyclopedia of Type Strains, Phase IV (KMG-IV): sequencing the most valuable type-strain genomes for metagenomic binning, comparative biology and taxonomic classification.</title>
        <authorList>
            <person name="Goeker M."/>
        </authorList>
    </citation>
    <scope>NUCLEOTIDE SEQUENCE [LARGE SCALE GENOMIC DNA]</scope>
    <source>
        <strain evidence="1 2">DSM 23606</strain>
    </source>
</reference>
<dbReference type="Proteomes" id="UP000246569">
    <property type="component" value="Unassembled WGS sequence"/>
</dbReference>